<dbReference type="AlphaFoldDB" id="A0A2H3CPG4"/>
<dbReference type="InParanoid" id="A0A2H3CPG4"/>
<reference evidence="2" key="1">
    <citation type="journal article" date="2017" name="Nat. Ecol. Evol.">
        <title>Genome expansion and lineage-specific genetic innovations in the forest pathogenic fungi Armillaria.</title>
        <authorList>
            <person name="Sipos G."/>
            <person name="Prasanna A.N."/>
            <person name="Walter M.C."/>
            <person name="O'Connor E."/>
            <person name="Balint B."/>
            <person name="Krizsan K."/>
            <person name="Kiss B."/>
            <person name="Hess J."/>
            <person name="Varga T."/>
            <person name="Slot J."/>
            <person name="Riley R."/>
            <person name="Boka B."/>
            <person name="Rigling D."/>
            <person name="Barry K."/>
            <person name="Lee J."/>
            <person name="Mihaltcheva S."/>
            <person name="LaButti K."/>
            <person name="Lipzen A."/>
            <person name="Waldron R."/>
            <person name="Moloney N.M."/>
            <person name="Sperisen C."/>
            <person name="Kredics L."/>
            <person name="Vagvoelgyi C."/>
            <person name="Patrignani A."/>
            <person name="Fitzpatrick D."/>
            <person name="Nagy I."/>
            <person name="Doyle S."/>
            <person name="Anderson J.B."/>
            <person name="Grigoriev I.V."/>
            <person name="Gueldener U."/>
            <person name="Muensterkoetter M."/>
            <person name="Nagy L.G."/>
        </authorList>
    </citation>
    <scope>NUCLEOTIDE SEQUENCE [LARGE SCALE GENOMIC DNA]</scope>
    <source>
        <strain evidence="2">Ar21-2</strain>
    </source>
</reference>
<keyword evidence="2" id="KW-1185">Reference proteome</keyword>
<dbReference type="Proteomes" id="UP000217790">
    <property type="component" value="Unassembled WGS sequence"/>
</dbReference>
<evidence type="ECO:0000313" key="2">
    <source>
        <dbReference type="Proteomes" id="UP000217790"/>
    </source>
</evidence>
<dbReference type="EMBL" id="KZ293703">
    <property type="protein sequence ID" value="PBK83760.1"/>
    <property type="molecule type" value="Genomic_DNA"/>
</dbReference>
<evidence type="ECO:0000313" key="1">
    <source>
        <dbReference type="EMBL" id="PBK83760.1"/>
    </source>
</evidence>
<accession>A0A2H3CPG4</accession>
<organism evidence="1 2">
    <name type="scientific">Armillaria gallica</name>
    <name type="common">Bulbous honey fungus</name>
    <name type="synonym">Armillaria bulbosa</name>
    <dbReference type="NCBI Taxonomy" id="47427"/>
    <lineage>
        <taxon>Eukaryota</taxon>
        <taxon>Fungi</taxon>
        <taxon>Dikarya</taxon>
        <taxon>Basidiomycota</taxon>
        <taxon>Agaricomycotina</taxon>
        <taxon>Agaricomycetes</taxon>
        <taxon>Agaricomycetidae</taxon>
        <taxon>Agaricales</taxon>
        <taxon>Marasmiineae</taxon>
        <taxon>Physalacriaceae</taxon>
        <taxon>Armillaria</taxon>
    </lineage>
</organism>
<sequence length="322" mass="36322">MSQSSDDSWWPLLGTYALTKSSPKPTFTLPPPMDISSTLPMLLSSSAYAISPAFSSNSSLTLPITLLSEPLPLHYGFLRHRPDVSKDEVVRELREYFEELSIRFVWLEEHMEHSACLGFESTMNWGAWFGWTWSQFLVTYYPQVVRNTAKAWDISIAQLLTHYSSEDSHTLSMYITSMDTIIPYDPNMPAFDIDLSATQSSFELADSISNMAMGSSSVGGLLSQEKVGQWWPTILVEDGRVFLILYDNKGVKVRRKAIDWSGLTKNSVELKGLPNLNRLIGIKDSSKPLHDLLSYATLIISLFRAKQWALLYDNKTALSKSI</sequence>
<dbReference type="OrthoDB" id="10403235at2759"/>
<gene>
    <name evidence="1" type="ORF">ARMGADRAFT_1037596</name>
</gene>
<name>A0A2H3CPG4_ARMGA</name>
<protein>
    <submittedName>
        <fullName evidence="1">Uncharacterized protein</fullName>
    </submittedName>
</protein>
<proteinExistence type="predicted"/>